<organism evidence="3">
    <name type="scientific">Chlorella variabilis</name>
    <name type="common">Green alga</name>
    <dbReference type="NCBI Taxonomy" id="554065"/>
    <lineage>
        <taxon>Eukaryota</taxon>
        <taxon>Viridiplantae</taxon>
        <taxon>Chlorophyta</taxon>
        <taxon>core chlorophytes</taxon>
        <taxon>Trebouxiophyceae</taxon>
        <taxon>Chlorellales</taxon>
        <taxon>Chlorellaceae</taxon>
        <taxon>Chlorella clade</taxon>
        <taxon>Chlorella</taxon>
    </lineage>
</organism>
<feature type="compositionally biased region" description="Low complexity" evidence="1">
    <location>
        <begin position="553"/>
        <end position="581"/>
    </location>
</feature>
<gene>
    <name evidence="2" type="ORF">CHLNCDRAFT_136554</name>
</gene>
<keyword evidence="3" id="KW-1185">Reference proteome</keyword>
<feature type="compositionally biased region" description="Low complexity" evidence="1">
    <location>
        <begin position="492"/>
        <end position="508"/>
    </location>
</feature>
<dbReference type="SUPFAM" id="SSF52540">
    <property type="entry name" value="P-loop containing nucleoside triphosphate hydrolases"/>
    <property type="match status" value="1"/>
</dbReference>
<dbReference type="InterPro" id="IPR027417">
    <property type="entry name" value="P-loop_NTPase"/>
</dbReference>
<proteinExistence type="predicted"/>
<dbReference type="Pfam" id="PF13671">
    <property type="entry name" value="AAA_33"/>
    <property type="match status" value="1"/>
</dbReference>
<feature type="compositionally biased region" description="Basic residues" evidence="1">
    <location>
        <begin position="640"/>
        <end position="654"/>
    </location>
</feature>
<dbReference type="PANTHER" id="PTHR33477">
    <property type="entry name" value="P-LOOP NTPASE DOMAIN-CONTAINING PROTEIN LPA1 HOMOLOG 1"/>
    <property type="match status" value="1"/>
</dbReference>
<feature type="region of interest" description="Disordered" evidence="1">
    <location>
        <begin position="115"/>
        <end position="157"/>
    </location>
</feature>
<dbReference type="eggNOG" id="ENOG502QR37">
    <property type="taxonomic scope" value="Eukaryota"/>
</dbReference>
<feature type="compositionally biased region" description="Low complexity" evidence="1">
    <location>
        <begin position="115"/>
        <end position="147"/>
    </location>
</feature>
<dbReference type="AlphaFoldDB" id="E1ZKL2"/>
<protein>
    <recommendedName>
        <fullName evidence="4">Zeta toxin domain-containing protein</fullName>
    </recommendedName>
</protein>
<evidence type="ECO:0008006" key="4">
    <source>
        <dbReference type="Google" id="ProtNLM"/>
    </source>
</evidence>
<evidence type="ECO:0000313" key="2">
    <source>
        <dbReference type="EMBL" id="EFN53825.1"/>
    </source>
</evidence>
<dbReference type="RefSeq" id="XP_005845927.1">
    <property type="nucleotide sequence ID" value="XM_005845865.1"/>
</dbReference>
<name>E1ZKL2_CHLVA</name>
<dbReference type="STRING" id="554065.E1ZKL2"/>
<dbReference type="KEGG" id="cvr:CHLNCDRAFT_136554"/>
<evidence type="ECO:0000313" key="3">
    <source>
        <dbReference type="Proteomes" id="UP000008141"/>
    </source>
</evidence>
<dbReference type="PANTHER" id="PTHR33477:SF3">
    <property type="entry name" value="P-LOOP NTPASE DOMAIN-CONTAINING PROTEIN LPA1 HOMOLOG 1"/>
    <property type="match status" value="1"/>
</dbReference>
<dbReference type="Proteomes" id="UP000008141">
    <property type="component" value="Unassembled WGS sequence"/>
</dbReference>
<reference evidence="2 3" key="1">
    <citation type="journal article" date="2010" name="Plant Cell">
        <title>The Chlorella variabilis NC64A genome reveals adaptation to photosymbiosis, coevolution with viruses, and cryptic sex.</title>
        <authorList>
            <person name="Blanc G."/>
            <person name="Duncan G."/>
            <person name="Agarkova I."/>
            <person name="Borodovsky M."/>
            <person name="Gurnon J."/>
            <person name="Kuo A."/>
            <person name="Lindquist E."/>
            <person name="Lucas S."/>
            <person name="Pangilinan J."/>
            <person name="Polle J."/>
            <person name="Salamov A."/>
            <person name="Terry A."/>
            <person name="Yamada T."/>
            <person name="Dunigan D.D."/>
            <person name="Grigoriev I.V."/>
            <person name="Claverie J.M."/>
            <person name="Van Etten J.L."/>
        </authorList>
    </citation>
    <scope>NUCLEOTIDE SEQUENCE [LARGE SCALE GENOMIC DNA]</scope>
    <source>
        <strain evidence="2 3">NC64A</strain>
    </source>
</reference>
<feature type="compositionally biased region" description="Basic and acidic residues" evidence="1">
    <location>
        <begin position="542"/>
        <end position="552"/>
    </location>
</feature>
<feature type="region of interest" description="Disordered" evidence="1">
    <location>
        <begin position="531"/>
        <end position="707"/>
    </location>
</feature>
<dbReference type="FunCoup" id="E1ZKL2">
    <property type="interactions" value="47"/>
</dbReference>
<sequence>MPVQELSYLLVAPEGAEEPASAGPAPPAPAVLVAGAARYTHSLLRQTLQLVGAKPRQSDKAAHKVFLILQQRAALPPSEPLSLAGRLHTAAGGHAGVALARLEFDRLVMDCLAASDQQQPQPQQQVPPVADSAAAPLPVPAASDPALQQPPADGGVQRQHDVLLGAPAGASAAVIAATAAAAVGDFRIACALREQRASVAVLLCGTSGTGKSTLAALLAARLGISTVVSTDSIRHMMRSFSSEAEDPLLWASTYEAGLHLQAPVNAAQAQQPRQPQAAPASSALPTHQLPYHQLLTSGSSTADPRKAAIRGYKAQSARVLEHVDRLLAGCEARRQSLVVEGVHLSLSMVVRMMQRHPSVVPFLVHISNEAKHMERFAVRSKVMTLRPDGNRYVKYFRNIRAIQDYLVKSAEKHAIPKVDNTNVDRSVATIHTTVLGCLRRTARGESMLSGSSLSCKLLLEEYLRCQSATWSSSDMLDLIRRKSAAGQPPSPSEAASTTTRETSTPHAPLSDAPADEHLRLVASGRASSIALARPGDASGKPEVAHHDYEGDNRSFYGSESQSSSDEGGGSTSCSCSSSNSEYGEEEEAEEVPQRRARRRNAGGSSTCGEQIVADGGSGQQAAADVSANGDVLSTLGLPQRRQRHRDRRKWHGRGRGSGNSSTMGEIPAGLVPESMRRRSEVGSVLDSEQQSDTEDAELSTAVLAVQA</sequence>
<evidence type="ECO:0000256" key="1">
    <source>
        <dbReference type="SAM" id="MobiDB-lite"/>
    </source>
</evidence>
<accession>E1ZKL2</accession>
<dbReference type="OrthoDB" id="10263927at2759"/>
<feature type="region of interest" description="Disordered" evidence="1">
    <location>
        <begin position="483"/>
        <end position="514"/>
    </location>
</feature>
<dbReference type="EMBL" id="GL433850">
    <property type="protein sequence ID" value="EFN53825.1"/>
    <property type="molecule type" value="Genomic_DNA"/>
</dbReference>
<dbReference type="GeneID" id="17353068"/>
<dbReference type="Gene3D" id="3.40.50.300">
    <property type="entry name" value="P-loop containing nucleotide triphosphate hydrolases"/>
    <property type="match status" value="1"/>
</dbReference>
<dbReference type="InParanoid" id="E1ZKL2"/>